<comment type="catalytic activity">
    <reaction evidence="7">
        <text>[thioredoxin]-disulfide + L-methionine + H2O = L-methionine (S)-S-oxide + [thioredoxin]-dithiol</text>
        <dbReference type="Rhea" id="RHEA:19993"/>
        <dbReference type="Rhea" id="RHEA-COMP:10698"/>
        <dbReference type="Rhea" id="RHEA-COMP:10700"/>
        <dbReference type="ChEBI" id="CHEBI:15377"/>
        <dbReference type="ChEBI" id="CHEBI:29950"/>
        <dbReference type="ChEBI" id="CHEBI:50058"/>
        <dbReference type="ChEBI" id="CHEBI:57844"/>
        <dbReference type="ChEBI" id="CHEBI:58772"/>
        <dbReference type="EC" id="1.8.4.11"/>
    </reaction>
</comment>
<dbReference type="PANTHER" id="PTHR42799">
    <property type="entry name" value="MITOCHONDRIAL PEPTIDE METHIONINE SULFOXIDE REDUCTASE"/>
    <property type="match status" value="1"/>
</dbReference>
<reference evidence="9" key="1">
    <citation type="submission" date="2017-08" db="EMBL/GenBank/DDBJ databases">
        <authorList>
            <person name="Polle J.E."/>
            <person name="Barry K."/>
            <person name="Cushman J."/>
            <person name="Schmutz J."/>
            <person name="Tran D."/>
            <person name="Hathwaick L.T."/>
            <person name="Yim W.C."/>
            <person name="Jenkins J."/>
            <person name="Mckie-Krisberg Z.M."/>
            <person name="Prochnik S."/>
            <person name="Lindquist E."/>
            <person name="Dockter R.B."/>
            <person name="Adam C."/>
            <person name="Molina H."/>
            <person name="Bunkerborg J."/>
            <person name="Jin E."/>
            <person name="Buchheim M."/>
            <person name="Magnuson J."/>
        </authorList>
    </citation>
    <scope>NUCLEOTIDE SEQUENCE</scope>
    <source>
        <strain evidence="9">CCAP 19/18</strain>
    </source>
</reference>
<evidence type="ECO:0000256" key="1">
    <source>
        <dbReference type="ARBA" id="ARBA00005591"/>
    </source>
</evidence>
<evidence type="ECO:0000256" key="6">
    <source>
        <dbReference type="ARBA" id="ARBA00047806"/>
    </source>
</evidence>
<evidence type="ECO:0000313" key="10">
    <source>
        <dbReference type="Proteomes" id="UP000815325"/>
    </source>
</evidence>
<comment type="caution">
    <text evidence="9">The sequence shown here is derived from an EMBL/GenBank/DDBJ whole genome shotgun (WGS) entry which is preliminary data.</text>
</comment>
<evidence type="ECO:0000256" key="5">
    <source>
        <dbReference type="ARBA" id="ARBA00030643"/>
    </source>
</evidence>
<comment type="catalytic activity">
    <reaction evidence="6">
        <text>L-methionyl-[protein] + [thioredoxin]-disulfide + H2O = L-methionyl-(S)-S-oxide-[protein] + [thioredoxin]-dithiol</text>
        <dbReference type="Rhea" id="RHEA:14217"/>
        <dbReference type="Rhea" id="RHEA-COMP:10698"/>
        <dbReference type="Rhea" id="RHEA-COMP:10700"/>
        <dbReference type="Rhea" id="RHEA-COMP:12313"/>
        <dbReference type="Rhea" id="RHEA-COMP:12315"/>
        <dbReference type="ChEBI" id="CHEBI:15377"/>
        <dbReference type="ChEBI" id="CHEBI:16044"/>
        <dbReference type="ChEBI" id="CHEBI:29950"/>
        <dbReference type="ChEBI" id="CHEBI:44120"/>
        <dbReference type="ChEBI" id="CHEBI:50058"/>
        <dbReference type="EC" id="1.8.4.11"/>
    </reaction>
</comment>
<comment type="similarity">
    <text evidence="1">Belongs to the MsrA Met sulfoxide reductase family.</text>
</comment>
<dbReference type="EMBL" id="MU070014">
    <property type="protein sequence ID" value="KAF5830699.1"/>
    <property type="molecule type" value="Genomic_DNA"/>
</dbReference>
<dbReference type="InterPro" id="IPR050162">
    <property type="entry name" value="MsrA_MetSO_reductase"/>
</dbReference>
<evidence type="ECO:0000259" key="8">
    <source>
        <dbReference type="Pfam" id="PF01625"/>
    </source>
</evidence>
<dbReference type="InterPro" id="IPR036509">
    <property type="entry name" value="Met_Sox_Rdtase_MsrA_sf"/>
</dbReference>
<evidence type="ECO:0000256" key="3">
    <source>
        <dbReference type="ARBA" id="ARBA00023002"/>
    </source>
</evidence>
<name>A0ABQ7G7W3_DUNSA</name>
<dbReference type="Proteomes" id="UP000815325">
    <property type="component" value="Unassembled WGS sequence"/>
</dbReference>
<dbReference type="Gene3D" id="3.30.1060.10">
    <property type="entry name" value="Peptide methionine sulphoxide reductase MsrA"/>
    <property type="match status" value="1"/>
</dbReference>
<keyword evidence="3" id="KW-0560">Oxidoreductase</keyword>
<dbReference type="EC" id="1.8.4.11" evidence="2"/>
<dbReference type="SUPFAM" id="SSF55068">
    <property type="entry name" value="Peptide methionine sulfoxide reductase"/>
    <property type="match status" value="1"/>
</dbReference>
<evidence type="ECO:0000256" key="7">
    <source>
        <dbReference type="ARBA" id="ARBA00048782"/>
    </source>
</evidence>
<dbReference type="NCBIfam" id="TIGR00401">
    <property type="entry name" value="msrA"/>
    <property type="match status" value="1"/>
</dbReference>
<evidence type="ECO:0000256" key="2">
    <source>
        <dbReference type="ARBA" id="ARBA00012502"/>
    </source>
</evidence>
<accession>A0ABQ7G7W3</accession>
<keyword evidence="10" id="KW-1185">Reference proteome</keyword>
<sequence length="239" mass="25838">MLSSKLSAARLLTPKNSVKLAPKAQRNVAAMGLMDSLFGGGSSEPKTKLAPKEAQIPGCKLATFACGCFWGPELLYQRVPGVEATSVGYTAGTKPGPSYQEVCMGNTGHTEAVQVTYNPTQVNYDQLLDTFFGFTDPTTKNRQGNDTGPQYRSGIYWHDEEQKAAALKKVAEVNEKLARGEQVRPNKPYAGKQVVTELAPAGDYWIAEDYHQQYLSKGGRFGAGQSAAKGCTDPIRCYG</sequence>
<organism evidence="9 10">
    <name type="scientific">Dunaliella salina</name>
    <name type="common">Green alga</name>
    <name type="synonym">Protococcus salinus</name>
    <dbReference type="NCBI Taxonomy" id="3046"/>
    <lineage>
        <taxon>Eukaryota</taxon>
        <taxon>Viridiplantae</taxon>
        <taxon>Chlorophyta</taxon>
        <taxon>core chlorophytes</taxon>
        <taxon>Chlorophyceae</taxon>
        <taxon>CS clade</taxon>
        <taxon>Chlamydomonadales</taxon>
        <taxon>Dunaliellaceae</taxon>
        <taxon>Dunaliella</taxon>
    </lineage>
</organism>
<evidence type="ECO:0000313" key="9">
    <source>
        <dbReference type="EMBL" id="KAF5830699.1"/>
    </source>
</evidence>
<protein>
    <recommendedName>
        <fullName evidence="2">peptide-methionine (S)-S-oxide reductase</fullName>
        <ecNumber evidence="2">1.8.4.11</ecNumber>
    </recommendedName>
    <alternativeName>
        <fullName evidence="5">Peptide-methionine (S)-S-oxide reductase</fullName>
    </alternativeName>
    <alternativeName>
        <fullName evidence="4">Protein-methionine-S-oxide reductase</fullName>
    </alternativeName>
</protein>
<dbReference type="Pfam" id="PF01625">
    <property type="entry name" value="PMSR"/>
    <property type="match status" value="1"/>
</dbReference>
<evidence type="ECO:0000256" key="4">
    <source>
        <dbReference type="ARBA" id="ARBA00030273"/>
    </source>
</evidence>
<dbReference type="InterPro" id="IPR002569">
    <property type="entry name" value="Met_Sox_Rdtase_MsrA_dom"/>
</dbReference>
<feature type="domain" description="Peptide methionine sulphoxide reductase MsrA" evidence="8">
    <location>
        <begin position="62"/>
        <end position="217"/>
    </location>
</feature>
<proteinExistence type="inferred from homology"/>
<dbReference type="HAMAP" id="MF_01401">
    <property type="entry name" value="MsrA"/>
    <property type="match status" value="1"/>
</dbReference>
<dbReference type="PANTHER" id="PTHR42799:SF2">
    <property type="entry name" value="MITOCHONDRIAL PEPTIDE METHIONINE SULFOXIDE REDUCTASE"/>
    <property type="match status" value="1"/>
</dbReference>
<gene>
    <name evidence="9" type="ORF">DUNSADRAFT_14130</name>
</gene>